<dbReference type="Proteomes" id="UP001596298">
    <property type="component" value="Unassembled WGS sequence"/>
</dbReference>
<evidence type="ECO:0000313" key="2">
    <source>
        <dbReference type="EMBL" id="MFC6704870.1"/>
    </source>
</evidence>
<organism evidence="2 3">
    <name type="scientific">Flexivirga alba</name>
    <dbReference type="NCBI Taxonomy" id="702742"/>
    <lineage>
        <taxon>Bacteria</taxon>
        <taxon>Bacillati</taxon>
        <taxon>Actinomycetota</taxon>
        <taxon>Actinomycetes</taxon>
        <taxon>Micrococcales</taxon>
        <taxon>Dermacoccaceae</taxon>
        <taxon>Flexivirga</taxon>
    </lineage>
</organism>
<proteinExistence type="predicted"/>
<feature type="chain" id="PRO_5045221226" description="Cell surface protein" evidence="1">
    <location>
        <begin position="28"/>
        <end position="586"/>
    </location>
</feature>
<comment type="caution">
    <text evidence="2">The sequence shown here is derived from an EMBL/GenBank/DDBJ whole genome shotgun (WGS) entry which is preliminary data.</text>
</comment>
<evidence type="ECO:0008006" key="4">
    <source>
        <dbReference type="Google" id="ProtNLM"/>
    </source>
</evidence>
<dbReference type="EMBL" id="JBHSWH010000001">
    <property type="protein sequence ID" value="MFC6704870.1"/>
    <property type="molecule type" value="Genomic_DNA"/>
</dbReference>
<keyword evidence="3" id="KW-1185">Reference proteome</keyword>
<evidence type="ECO:0000313" key="3">
    <source>
        <dbReference type="Proteomes" id="UP001596298"/>
    </source>
</evidence>
<reference evidence="3" key="1">
    <citation type="journal article" date="2019" name="Int. J. Syst. Evol. Microbiol.">
        <title>The Global Catalogue of Microorganisms (GCM) 10K type strain sequencing project: providing services to taxonomists for standard genome sequencing and annotation.</title>
        <authorList>
            <consortium name="The Broad Institute Genomics Platform"/>
            <consortium name="The Broad Institute Genome Sequencing Center for Infectious Disease"/>
            <person name="Wu L."/>
            <person name="Ma J."/>
        </authorList>
    </citation>
    <scope>NUCLEOTIDE SEQUENCE [LARGE SCALE GENOMIC DNA]</scope>
    <source>
        <strain evidence="3">CCUG 58127</strain>
    </source>
</reference>
<accession>A0ABW2ADN5</accession>
<name>A0ABW2ADN5_9MICO</name>
<gene>
    <name evidence="2" type="ORF">ACFQDH_06210</name>
</gene>
<dbReference type="RefSeq" id="WP_382399491.1">
    <property type="nucleotide sequence ID" value="NZ_JBHSWH010000001.1"/>
</dbReference>
<sequence length="586" mass="60771">MRTLSTKTPRHTLRLTALAACAPMVLATGVWGSSAAAPSSATPAVSATQVAVRGQVRMVGTTSPTRLAAAAAKGNVQRAHVMPLLRPPRPKGAATRAVSAAPRVSGHARPTRAAQAPVTTFDGVSAIQNKAAAGFDLEPPDEGLGAGNGYVANFVNVTGAIYRTNGSAVTAPFYLNSFFAEPANANTSDPRVYYDPSSHTWFATVLEYVIASDGITITESHVDLAVSATANPAGTWRVYRIPTSNLNHAGCPCLADYPILGVSRANVYVSTNEFTSDEQSFNGAQLYALSKSQLVAGRPSVNVATFEDLAAGGAPGYHVQPANTFQKAPAEYLMSSLDPNGTFDNRLAVWAVTNEASVTTGRGMPSLSVRVIGSEGYAFPPNAQTPPGFCSGSLCLGGAGDSTTGVVQTDFDAMQETQYINGQLVGALNTRLTVAGDTADRSGVAWFVVKPTVNGATVGARTHVARQGYLSTSGQYLLYPHLNMIGSGSMALVFGVGGSGTYLSAGYATARPGRDFGPIQLAAAGTGPDNGFTGTAQYGGAGRWGDYSNGEIIPGTNRVWLATQYIPNSGDGNANWGNAIFQLRLP</sequence>
<feature type="signal peptide" evidence="1">
    <location>
        <begin position="1"/>
        <end position="27"/>
    </location>
</feature>
<evidence type="ECO:0000256" key="1">
    <source>
        <dbReference type="SAM" id="SignalP"/>
    </source>
</evidence>
<keyword evidence="1" id="KW-0732">Signal</keyword>
<protein>
    <recommendedName>
        <fullName evidence="4">Cell surface protein</fullName>
    </recommendedName>
</protein>